<evidence type="ECO:0000256" key="4">
    <source>
        <dbReference type="ARBA" id="ARBA00022692"/>
    </source>
</evidence>
<name>A0ABV3Z486_9PROT</name>
<proteinExistence type="inferred from homology"/>
<dbReference type="PANTHER" id="PTHR30576">
    <property type="entry name" value="COLANIC BIOSYNTHESIS UDP-GLUCOSE LIPID CARRIER TRANSFERASE"/>
    <property type="match status" value="1"/>
</dbReference>
<feature type="transmembrane region" description="Helical" evidence="8">
    <location>
        <begin position="83"/>
        <end position="107"/>
    </location>
</feature>
<evidence type="ECO:0000256" key="7">
    <source>
        <dbReference type="ARBA" id="ARBA00023169"/>
    </source>
</evidence>
<dbReference type="InterPro" id="IPR003362">
    <property type="entry name" value="Bact_transf"/>
</dbReference>
<evidence type="ECO:0000256" key="8">
    <source>
        <dbReference type="SAM" id="Phobius"/>
    </source>
</evidence>
<keyword evidence="4 8" id="KW-0812">Transmembrane</keyword>
<evidence type="ECO:0000256" key="2">
    <source>
        <dbReference type="ARBA" id="ARBA00006464"/>
    </source>
</evidence>
<gene>
    <name evidence="10" type="ORF">ABFZ84_08590</name>
</gene>
<comment type="similarity">
    <text evidence="2">Belongs to the bacterial sugar transferase family.</text>
</comment>
<dbReference type="InterPro" id="IPR017475">
    <property type="entry name" value="EPS_sugar_tfrase"/>
</dbReference>
<dbReference type="EC" id="2.7.8.-" evidence="10"/>
<dbReference type="EMBL" id="JBEHZE010000001">
    <property type="protein sequence ID" value="MEX6633607.1"/>
    <property type="molecule type" value="Genomic_DNA"/>
</dbReference>
<evidence type="ECO:0000259" key="9">
    <source>
        <dbReference type="Pfam" id="PF02397"/>
    </source>
</evidence>
<evidence type="ECO:0000313" key="10">
    <source>
        <dbReference type="EMBL" id="MEX6633607.1"/>
    </source>
</evidence>
<dbReference type="RefSeq" id="WP_369313584.1">
    <property type="nucleotide sequence ID" value="NZ_JBEHZE010000001.1"/>
</dbReference>
<reference evidence="10 11" key="1">
    <citation type="submission" date="2024-05" db="EMBL/GenBank/DDBJ databases">
        <title>Three bacterial strains, DH-69, EH-24, and ECK-19 isolated from coastal sediments.</title>
        <authorList>
            <person name="Ye Y.-Q."/>
            <person name="Du Z.-J."/>
        </authorList>
    </citation>
    <scope>NUCLEOTIDE SEQUENCE [LARGE SCALE GENOMIC DNA]</scope>
    <source>
        <strain evidence="10 11">ECK-19</strain>
    </source>
</reference>
<evidence type="ECO:0000256" key="3">
    <source>
        <dbReference type="ARBA" id="ARBA00022679"/>
    </source>
</evidence>
<dbReference type="Proteomes" id="UP001560685">
    <property type="component" value="Unassembled WGS sequence"/>
</dbReference>
<organism evidence="10 11">
    <name type="scientific">Hyphococcus lacteus</name>
    <dbReference type="NCBI Taxonomy" id="3143536"/>
    <lineage>
        <taxon>Bacteria</taxon>
        <taxon>Pseudomonadati</taxon>
        <taxon>Pseudomonadota</taxon>
        <taxon>Alphaproteobacteria</taxon>
        <taxon>Parvularculales</taxon>
        <taxon>Parvularculaceae</taxon>
        <taxon>Hyphococcus</taxon>
    </lineage>
</organism>
<dbReference type="Pfam" id="PF02397">
    <property type="entry name" value="Bac_transf"/>
    <property type="match status" value="1"/>
</dbReference>
<dbReference type="PANTHER" id="PTHR30576:SF0">
    <property type="entry name" value="UNDECAPRENYL-PHOSPHATE N-ACETYLGALACTOSAMINYL 1-PHOSPHATE TRANSFERASE-RELATED"/>
    <property type="match status" value="1"/>
</dbReference>
<dbReference type="NCBIfam" id="TIGR03025">
    <property type="entry name" value="EPS_sugtrans"/>
    <property type="match status" value="1"/>
</dbReference>
<evidence type="ECO:0000256" key="6">
    <source>
        <dbReference type="ARBA" id="ARBA00023136"/>
    </source>
</evidence>
<evidence type="ECO:0000256" key="5">
    <source>
        <dbReference type="ARBA" id="ARBA00022989"/>
    </source>
</evidence>
<feature type="domain" description="Bacterial sugar transferase" evidence="9">
    <location>
        <begin position="81"/>
        <end position="263"/>
    </location>
</feature>
<keyword evidence="7" id="KW-0270">Exopolysaccharide synthesis</keyword>
<comment type="caution">
    <text evidence="10">The sequence shown here is derived from an EMBL/GenBank/DDBJ whole genome shotgun (WGS) entry which is preliminary data.</text>
</comment>
<accession>A0ABV3Z486</accession>
<evidence type="ECO:0000313" key="11">
    <source>
        <dbReference type="Proteomes" id="UP001560685"/>
    </source>
</evidence>
<comment type="subcellular location">
    <subcellularLocation>
        <location evidence="1">Membrane</location>
        <topology evidence="1">Multi-pass membrane protein</topology>
    </subcellularLocation>
</comment>
<evidence type="ECO:0000256" key="1">
    <source>
        <dbReference type="ARBA" id="ARBA00004141"/>
    </source>
</evidence>
<keyword evidence="3 10" id="KW-0808">Transferase</keyword>
<dbReference type="GO" id="GO:0016740">
    <property type="term" value="F:transferase activity"/>
    <property type="evidence" value="ECO:0007669"/>
    <property type="project" value="UniProtKB-KW"/>
</dbReference>
<keyword evidence="5 8" id="KW-1133">Transmembrane helix</keyword>
<keyword evidence="11" id="KW-1185">Reference proteome</keyword>
<protein>
    <submittedName>
        <fullName evidence="10">Sugar transferase</fullName>
        <ecNumber evidence="10">2.7.8.-</ecNumber>
    </submittedName>
</protein>
<keyword evidence="6 8" id="KW-0472">Membrane</keyword>
<feature type="transmembrane region" description="Helical" evidence="8">
    <location>
        <begin position="246"/>
        <end position="266"/>
    </location>
</feature>
<sequence>MFVLYALAIVLATLCVVATTRLLHVGDYKPKNGTIFHREGATELSAGGSDVPHVRPDEMAQSEELIKAAARMNTPISAGTKRVLDICFSLGLLIFLAPILLLTAIIIKIDSPGTILYRQKRVGFGGRVFEVYKFRSMISNAEANGPQYAALKDNRVTRVGRFIRKFRIDEIPQAINVLRGEMSFVGPRPERPEFVLELEQEIPLYHCRHLIKPGITGWAQVKYEYSASVEGARNKLRYDLYYMRHFSPIMDLMIVFMTIRVALFGLGSR</sequence>